<accession>A0AAN7SHJ0</accession>
<dbReference type="EMBL" id="JARPUR010000003">
    <property type="protein sequence ID" value="KAK4880694.1"/>
    <property type="molecule type" value="Genomic_DNA"/>
</dbReference>
<name>A0AAN7SHJ0_9COLE</name>
<reference evidence="2" key="1">
    <citation type="submission" date="2023-01" db="EMBL/GenBank/DDBJ databases">
        <title>Key to firefly adult light organ development and bioluminescence: homeobox transcription factors regulate luciferase expression and transportation to peroxisome.</title>
        <authorList>
            <person name="Fu X."/>
        </authorList>
    </citation>
    <scope>NUCLEOTIDE SEQUENCE [LARGE SCALE GENOMIC DNA]</scope>
</reference>
<evidence type="ECO:0000313" key="2">
    <source>
        <dbReference type="Proteomes" id="UP001353858"/>
    </source>
</evidence>
<sequence length="167" mass="18740">MVTPSTSFAQVATAPARIPIQAVQAIVPEIKSIDVKGLERELLPRLADALKAVFALRKDITEEVTSTKLTLDINRENKKRKDDQRTPPEEKGCIEGSQLSFSQQKDTNIVKKPRGWPKVFTSDIVILDCKLRKEVKEFSYNSYHKNSVTILCPRSTKSTKIILNAMG</sequence>
<dbReference type="Proteomes" id="UP001353858">
    <property type="component" value="Unassembled WGS sequence"/>
</dbReference>
<comment type="caution">
    <text evidence="1">The sequence shown here is derived from an EMBL/GenBank/DDBJ whole genome shotgun (WGS) entry which is preliminary data.</text>
</comment>
<evidence type="ECO:0000313" key="1">
    <source>
        <dbReference type="EMBL" id="KAK4880694.1"/>
    </source>
</evidence>
<dbReference type="AlphaFoldDB" id="A0AAN7SHJ0"/>
<organism evidence="1 2">
    <name type="scientific">Aquatica leii</name>
    <dbReference type="NCBI Taxonomy" id="1421715"/>
    <lineage>
        <taxon>Eukaryota</taxon>
        <taxon>Metazoa</taxon>
        <taxon>Ecdysozoa</taxon>
        <taxon>Arthropoda</taxon>
        <taxon>Hexapoda</taxon>
        <taxon>Insecta</taxon>
        <taxon>Pterygota</taxon>
        <taxon>Neoptera</taxon>
        <taxon>Endopterygota</taxon>
        <taxon>Coleoptera</taxon>
        <taxon>Polyphaga</taxon>
        <taxon>Elateriformia</taxon>
        <taxon>Elateroidea</taxon>
        <taxon>Lampyridae</taxon>
        <taxon>Luciolinae</taxon>
        <taxon>Aquatica</taxon>
    </lineage>
</organism>
<gene>
    <name evidence="1" type="ORF">RN001_008840</name>
</gene>
<proteinExistence type="predicted"/>
<keyword evidence="2" id="KW-1185">Reference proteome</keyword>
<protein>
    <submittedName>
        <fullName evidence="1">Uncharacterized protein</fullName>
    </submittedName>
</protein>